<keyword evidence="8 9" id="KW-0539">Nucleus</keyword>
<evidence type="ECO:0000256" key="7">
    <source>
        <dbReference type="ARBA" id="ARBA00023163"/>
    </source>
</evidence>
<evidence type="ECO:0000256" key="4">
    <source>
        <dbReference type="ARBA" id="ARBA00023015"/>
    </source>
</evidence>
<dbReference type="Proteomes" id="UP000694521">
    <property type="component" value="Unplaced"/>
</dbReference>
<evidence type="ECO:0000313" key="14">
    <source>
        <dbReference type="Ensembl" id="ENSACDP00005012666.1"/>
    </source>
</evidence>
<comment type="similarity">
    <text evidence="2">Belongs to the paired homeobox family.</text>
</comment>
<dbReference type="SMART" id="SM00389">
    <property type="entry name" value="HOX"/>
    <property type="match status" value="1"/>
</dbReference>
<dbReference type="CDD" id="cd00086">
    <property type="entry name" value="homeodomain"/>
    <property type="match status" value="1"/>
</dbReference>
<evidence type="ECO:0000256" key="6">
    <source>
        <dbReference type="ARBA" id="ARBA00023155"/>
    </source>
</evidence>
<protein>
    <submittedName>
        <fullName evidence="14">ALX homeobox 3</fullName>
    </submittedName>
</protein>
<dbReference type="InterPro" id="IPR009057">
    <property type="entry name" value="Homeodomain-like_sf"/>
</dbReference>
<feature type="domain" description="Homeobox" evidence="13">
    <location>
        <begin position="61"/>
        <end position="121"/>
    </location>
</feature>
<feature type="chain" id="PRO_5034967421" evidence="12">
    <location>
        <begin position="28"/>
        <end position="279"/>
    </location>
</feature>
<dbReference type="GO" id="GO:0000977">
    <property type="term" value="F:RNA polymerase II transcription regulatory region sequence-specific DNA binding"/>
    <property type="evidence" value="ECO:0007669"/>
    <property type="project" value="TreeGrafter"/>
</dbReference>
<dbReference type="Ensembl" id="ENSACDT00005015267.1">
    <property type="protein sequence ID" value="ENSACDP00005012666.1"/>
    <property type="gene ID" value="ENSACDG00005009313.1"/>
</dbReference>
<dbReference type="PROSITE" id="PS50071">
    <property type="entry name" value="HOMEOBOX_2"/>
    <property type="match status" value="1"/>
</dbReference>
<feature type="signal peptide" evidence="12">
    <location>
        <begin position="1"/>
        <end position="27"/>
    </location>
</feature>
<dbReference type="PANTHER" id="PTHR24329">
    <property type="entry name" value="HOMEOBOX PROTEIN ARISTALESS"/>
    <property type="match status" value="1"/>
</dbReference>
<name>A0A8B9IJQ7_ANSCY</name>
<keyword evidence="5 9" id="KW-0238">DNA-binding</keyword>
<keyword evidence="6 9" id="KW-0371">Homeobox</keyword>
<dbReference type="PROSITE" id="PS00027">
    <property type="entry name" value="HOMEOBOX_1"/>
    <property type="match status" value="1"/>
</dbReference>
<keyword evidence="3" id="KW-0217">Developmental protein</keyword>
<dbReference type="Pfam" id="PF00046">
    <property type="entry name" value="Homeodomain"/>
    <property type="match status" value="1"/>
</dbReference>
<evidence type="ECO:0000256" key="2">
    <source>
        <dbReference type="ARBA" id="ARBA00005733"/>
    </source>
</evidence>
<dbReference type="PANTHER" id="PTHR24329:SF578">
    <property type="entry name" value="HOMEOBOX PROTEIN ARISTALESS-LIKE 3"/>
    <property type="match status" value="1"/>
</dbReference>
<dbReference type="AlphaFoldDB" id="A0A8B9IJQ7"/>
<evidence type="ECO:0000256" key="1">
    <source>
        <dbReference type="ARBA" id="ARBA00004123"/>
    </source>
</evidence>
<dbReference type="FunFam" id="1.10.10.60:FF:000093">
    <property type="entry name" value="ALX homeobox protein 1"/>
    <property type="match status" value="1"/>
</dbReference>
<keyword evidence="4" id="KW-0805">Transcription regulation</keyword>
<feature type="DNA-binding region" description="Homeobox" evidence="9">
    <location>
        <begin position="63"/>
        <end position="122"/>
    </location>
</feature>
<reference evidence="14" key="1">
    <citation type="submission" date="2025-08" db="UniProtKB">
        <authorList>
            <consortium name="Ensembl"/>
        </authorList>
    </citation>
    <scope>IDENTIFICATION</scope>
</reference>
<evidence type="ECO:0000256" key="8">
    <source>
        <dbReference type="ARBA" id="ARBA00023242"/>
    </source>
</evidence>
<evidence type="ECO:0000256" key="3">
    <source>
        <dbReference type="ARBA" id="ARBA00022473"/>
    </source>
</evidence>
<keyword evidence="15" id="KW-1185">Reference proteome</keyword>
<reference evidence="14" key="2">
    <citation type="submission" date="2025-09" db="UniProtKB">
        <authorList>
            <consortium name="Ensembl"/>
        </authorList>
    </citation>
    <scope>IDENTIFICATION</scope>
</reference>
<evidence type="ECO:0000313" key="15">
    <source>
        <dbReference type="Proteomes" id="UP000694521"/>
    </source>
</evidence>
<proteinExistence type="inferred from homology"/>
<evidence type="ECO:0000256" key="10">
    <source>
        <dbReference type="RuleBase" id="RU000682"/>
    </source>
</evidence>
<sequence length="279" mass="31427">MLLNCSLHLLPAGTGGLLAALTNPSCASPLPGGEKGSPLGSLREHPAPPLPESLPLGRSKSKKRRNRTTFSTFQLEELEKVFQKTHYPDVYAREQLALRTDLTEARVQVWFQNRRAKWRKRERYGKIQEVRNPTAAHGTPIAPRFCLCHELCGYVHPPPARHPAPREKGKMQRHHHLLLGQDEAAARPCRLPWERAPPGRFWVPPHERKPLLQGRRSIIPSSIPRWCVVTQGLPPLPRCPINPPAFHPSLFCKTAFFSNTEKHRNSLKSSSVHIPGALP</sequence>
<dbReference type="InterPro" id="IPR001356">
    <property type="entry name" value="HD"/>
</dbReference>
<dbReference type="InterPro" id="IPR050649">
    <property type="entry name" value="Paired_Homeobox_TFs"/>
</dbReference>
<evidence type="ECO:0000259" key="13">
    <source>
        <dbReference type="PROSITE" id="PS50071"/>
    </source>
</evidence>
<organism evidence="14 15">
    <name type="scientific">Anser cygnoides</name>
    <name type="common">Swan goose</name>
    <dbReference type="NCBI Taxonomy" id="8845"/>
    <lineage>
        <taxon>Eukaryota</taxon>
        <taxon>Metazoa</taxon>
        <taxon>Chordata</taxon>
        <taxon>Craniata</taxon>
        <taxon>Vertebrata</taxon>
        <taxon>Euteleostomi</taxon>
        <taxon>Archelosauria</taxon>
        <taxon>Archosauria</taxon>
        <taxon>Dinosauria</taxon>
        <taxon>Saurischia</taxon>
        <taxon>Theropoda</taxon>
        <taxon>Coelurosauria</taxon>
        <taxon>Aves</taxon>
        <taxon>Neognathae</taxon>
        <taxon>Galloanserae</taxon>
        <taxon>Anseriformes</taxon>
        <taxon>Anatidae</taxon>
        <taxon>Anserinae</taxon>
        <taxon>Anser</taxon>
    </lineage>
</organism>
<feature type="region of interest" description="Disordered" evidence="11">
    <location>
        <begin position="29"/>
        <end position="68"/>
    </location>
</feature>
<dbReference type="Gene3D" id="1.10.10.60">
    <property type="entry name" value="Homeodomain-like"/>
    <property type="match status" value="1"/>
</dbReference>
<evidence type="ECO:0000256" key="5">
    <source>
        <dbReference type="ARBA" id="ARBA00023125"/>
    </source>
</evidence>
<evidence type="ECO:0000256" key="12">
    <source>
        <dbReference type="SAM" id="SignalP"/>
    </source>
</evidence>
<evidence type="ECO:0000256" key="9">
    <source>
        <dbReference type="PROSITE-ProRule" id="PRU00108"/>
    </source>
</evidence>
<dbReference type="InterPro" id="IPR017970">
    <property type="entry name" value="Homeobox_CS"/>
</dbReference>
<dbReference type="GO" id="GO:0000981">
    <property type="term" value="F:DNA-binding transcription factor activity, RNA polymerase II-specific"/>
    <property type="evidence" value="ECO:0007669"/>
    <property type="project" value="InterPro"/>
</dbReference>
<keyword evidence="7" id="KW-0804">Transcription</keyword>
<evidence type="ECO:0000256" key="11">
    <source>
        <dbReference type="SAM" id="MobiDB-lite"/>
    </source>
</evidence>
<keyword evidence="12" id="KW-0732">Signal</keyword>
<dbReference type="SUPFAM" id="SSF46689">
    <property type="entry name" value="Homeodomain-like"/>
    <property type="match status" value="1"/>
</dbReference>
<comment type="subcellular location">
    <subcellularLocation>
        <location evidence="1 9 10">Nucleus</location>
    </subcellularLocation>
</comment>
<dbReference type="GO" id="GO:0005634">
    <property type="term" value="C:nucleus"/>
    <property type="evidence" value="ECO:0007669"/>
    <property type="project" value="UniProtKB-SubCell"/>
</dbReference>
<accession>A0A8B9IJQ7</accession>